<sequence>MDDPHTERQPRRRFDGEILAFGTSSGTRVVVGRWVRSPFGAFADVMVERGDGHRVLVAPPEVADFVAETYRFDEVVRTAVSAVVVGTEIGGEGSDGVAHLAHPAHLVLRAGPLAADVWTGGRTAYGRVLRLVPRALATSADFARVTDPVARLALRGVRTRGSAGAGRHESYGATDSHAIVAVEASWDGEALGALRDVAPPVRFGFGSSPPRPTATRLVTTVVG</sequence>
<keyword evidence="2" id="KW-1185">Reference proteome</keyword>
<dbReference type="EMBL" id="AP027729">
    <property type="protein sequence ID" value="BDZ42545.1"/>
    <property type="molecule type" value="Genomic_DNA"/>
</dbReference>
<evidence type="ECO:0000313" key="1">
    <source>
        <dbReference type="EMBL" id="BDZ42545.1"/>
    </source>
</evidence>
<dbReference type="Proteomes" id="UP001321475">
    <property type="component" value="Chromosome"/>
</dbReference>
<organism evidence="1 2">
    <name type="scientific">Paraoerskovia sediminicola</name>
    <dbReference type="NCBI Taxonomy" id="1138587"/>
    <lineage>
        <taxon>Bacteria</taxon>
        <taxon>Bacillati</taxon>
        <taxon>Actinomycetota</taxon>
        <taxon>Actinomycetes</taxon>
        <taxon>Micrococcales</taxon>
        <taxon>Cellulomonadaceae</taxon>
        <taxon>Paraoerskovia</taxon>
    </lineage>
</organism>
<proteinExistence type="predicted"/>
<reference evidence="2" key="1">
    <citation type="journal article" date="2019" name="Int. J. Syst. Evol. Microbiol.">
        <title>The Global Catalogue of Microorganisms (GCM) 10K type strain sequencing project: providing services to taxonomists for standard genome sequencing and annotation.</title>
        <authorList>
            <consortium name="The Broad Institute Genomics Platform"/>
            <consortium name="The Broad Institute Genome Sequencing Center for Infectious Disease"/>
            <person name="Wu L."/>
            <person name="Ma J."/>
        </authorList>
    </citation>
    <scope>NUCLEOTIDE SEQUENCE [LARGE SCALE GENOMIC DNA]</scope>
    <source>
        <strain evidence="2">NBRC 108565</strain>
    </source>
</reference>
<accession>A0ABM8G324</accession>
<dbReference type="RefSeq" id="WP_286217009.1">
    <property type="nucleotide sequence ID" value="NZ_AP027729.1"/>
</dbReference>
<gene>
    <name evidence="1" type="ORF">GCM10025865_18440</name>
</gene>
<evidence type="ECO:0000313" key="2">
    <source>
        <dbReference type="Proteomes" id="UP001321475"/>
    </source>
</evidence>
<protein>
    <submittedName>
        <fullName evidence="1">Uncharacterized protein</fullName>
    </submittedName>
</protein>
<name>A0ABM8G324_9CELL</name>